<dbReference type="GO" id="GO:0000981">
    <property type="term" value="F:DNA-binding transcription factor activity, RNA polymerase II-specific"/>
    <property type="evidence" value="ECO:0007669"/>
    <property type="project" value="InterPro"/>
</dbReference>
<dbReference type="InterPro" id="IPR001356">
    <property type="entry name" value="HD"/>
</dbReference>
<dbReference type="PANTHER" id="PTHR11636">
    <property type="entry name" value="POU DOMAIN"/>
    <property type="match status" value="1"/>
</dbReference>
<dbReference type="OrthoDB" id="6358449at2759"/>
<dbReference type="InterPro" id="IPR017970">
    <property type="entry name" value="Homeobox_CS"/>
</dbReference>
<dbReference type="PANTHER" id="PTHR11636:SF76">
    <property type="entry name" value="PROTEIN NUBBIN"/>
    <property type="match status" value="1"/>
</dbReference>
<feature type="domain" description="Homeobox" evidence="8">
    <location>
        <begin position="390"/>
        <end position="450"/>
    </location>
</feature>
<evidence type="ECO:0000259" key="8">
    <source>
        <dbReference type="PROSITE" id="PS50071"/>
    </source>
</evidence>
<dbReference type="InterPro" id="IPR050255">
    <property type="entry name" value="POU_domain_TF"/>
</dbReference>
<dbReference type="SUPFAM" id="SSF46689">
    <property type="entry name" value="Homeodomain-like"/>
    <property type="match status" value="1"/>
</dbReference>
<sequence>MCRTDHTDSREDSTECGGLQQRCAAISPAKNLSKKRRYEADTELDEVVNLAPQSPKKMAHSPCRSTAPDISNALRPDEYVSQLPDNASNLFAALQSPLAPLLLQNHLGMGAPNFAASEMQQAFQIQLQSYVDMMRQVAPESFQNPTATHFLLQNSLQAMAQFQALQQIKQQQQLQQELQQRFSESEERQPLARHKAHGTPAKATKHFSTPLGSSPLRSPSLSPVSRHHSKSYRPTHDDEEEERGEENSSKQTTPPNSAMGLQMGSAILTPNTPGMNSIFPGSLPGPAISLLARHKTTKRWARMYCQRQHAVSTNHRRRPRILKNSNSLPKLSSNVALSSALRRAMSVGNGQTPLLQKWLADADNTISKTGGVFSLSSMTTTISTPENIIGRRRKKRTSIETNVRSTLEKAFMMNCKPTSEDINNLAEQLNMDKEVVRVWFCNRRQKEKRINPALDMDSPTGTPLSSHIFGFPAQALSMSNSHEASSMCGSSISSLSPHCVGKQE</sequence>
<dbReference type="InterPro" id="IPR009057">
    <property type="entry name" value="Homeodomain-like_sf"/>
</dbReference>
<evidence type="ECO:0000256" key="5">
    <source>
        <dbReference type="PROSITE-ProRule" id="PRU00108"/>
    </source>
</evidence>
<evidence type="ECO:0000313" key="9">
    <source>
        <dbReference type="EMBL" id="CAD6998353.1"/>
    </source>
</evidence>
<dbReference type="GO" id="GO:0000978">
    <property type="term" value="F:RNA polymerase II cis-regulatory region sequence-specific DNA binding"/>
    <property type="evidence" value="ECO:0007669"/>
    <property type="project" value="TreeGrafter"/>
</dbReference>
<evidence type="ECO:0000256" key="3">
    <source>
        <dbReference type="ARBA" id="ARBA00023155"/>
    </source>
</evidence>
<reference evidence="9" key="1">
    <citation type="submission" date="2020-11" db="EMBL/GenBank/DDBJ databases">
        <authorList>
            <person name="Whitehead M."/>
        </authorList>
    </citation>
    <scope>NUCLEOTIDE SEQUENCE</scope>
    <source>
        <strain evidence="9">EGII</strain>
    </source>
</reference>
<gene>
    <name evidence="9" type="ORF">CCAP1982_LOCUS6954</name>
</gene>
<keyword evidence="3 5" id="KW-0371">Homeobox</keyword>
<comment type="caution">
    <text evidence="9">The sequence shown here is derived from an EMBL/GenBank/DDBJ whole genome shotgun (WGS) entry which is preliminary data.</text>
</comment>
<evidence type="ECO:0000256" key="4">
    <source>
        <dbReference type="ARBA" id="ARBA00023242"/>
    </source>
</evidence>
<dbReference type="AlphaFoldDB" id="A0A811UMP3"/>
<evidence type="ECO:0000256" key="2">
    <source>
        <dbReference type="ARBA" id="ARBA00023125"/>
    </source>
</evidence>
<evidence type="ECO:0000313" key="10">
    <source>
        <dbReference type="Proteomes" id="UP000606786"/>
    </source>
</evidence>
<accession>A0A811UMP3</accession>
<dbReference type="SMART" id="SM00389">
    <property type="entry name" value="HOX"/>
    <property type="match status" value="1"/>
</dbReference>
<name>A0A811UMP3_CERCA</name>
<dbReference type="GO" id="GO:0005634">
    <property type="term" value="C:nucleus"/>
    <property type="evidence" value="ECO:0007669"/>
    <property type="project" value="UniProtKB-SubCell"/>
</dbReference>
<protein>
    <submittedName>
        <fullName evidence="9">(Mediterranean fruit fly) hypothetical protein</fullName>
    </submittedName>
</protein>
<feature type="DNA-binding region" description="Homeobox" evidence="5">
    <location>
        <begin position="392"/>
        <end position="451"/>
    </location>
</feature>
<dbReference type="Gene3D" id="1.10.10.60">
    <property type="entry name" value="Homeodomain-like"/>
    <property type="match status" value="1"/>
</dbReference>
<feature type="region of interest" description="Disordered" evidence="7">
    <location>
        <begin position="179"/>
        <end position="265"/>
    </location>
</feature>
<proteinExistence type="predicted"/>
<evidence type="ECO:0000256" key="1">
    <source>
        <dbReference type="ARBA" id="ARBA00004123"/>
    </source>
</evidence>
<feature type="compositionally biased region" description="Low complexity" evidence="7">
    <location>
        <begin position="208"/>
        <end position="224"/>
    </location>
</feature>
<dbReference type="EMBL" id="CAJHJT010000012">
    <property type="protein sequence ID" value="CAD6998353.1"/>
    <property type="molecule type" value="Genomic_DNA"/>
</dbReference>
<keyword evidence="2 5" id="KW-0238">DNA-binding</keyword>
<dbReference type="CDD" id="cd00086">
    <property type="entry name" value="homeodomain"/>
    <property type="match status" value="1"/>
</dbReference>
<comment type="subcellular location">
    <subcellularLocation>
        <location evidence="1 5 6">Nucleus</location>
    </subcellularLocation>
</comment>
<organism evidence="9 10">
    <name type="scientific">Ceratitis capitata</name>
    <name type="common">Mediterranean fruit fly</name>
    <name type="synonym">Tephritis capitata</name>
    <dbReference type="NCBI Taxonomy" id="7213"/>
    <lineage>
        <taxon>Eukaryota</taxon>
        <taxon>Metazoa</taxon>
        <taxon>Ecdysozoa</taxon>
        <taxon>Arthropoda</taxon>
        <taxon>Hexapoda</taxon>
        <taxon>Insecta</taxon>
        <taxon>Pterygota</taxon>
        <taxon>Neoptera</taxon>
        <taxon>Endopterygota</taxon>
        <taxon>Diptera</taxon>
        <taxon>Brachycera</taxon>
        <taxon>Muscomorpha</taxon>
        <taxon>Tephritoidea</taxon>
        <taxon>Tephritidae</taxon>
        <taxon>Ceratitis</taxon>
        <taxon>Ceratitis</taxon>
    </lineage>
</organism>
<evidence type="ECO:0000256" key="7">
    <source>
        <dbReference type="SAM" id="MobiDB-lite"/>
    </source>
</evidence>
<keyword evidence="4 5" id="KW-0539">Nucleus</keyword>
<dbReference type="Proteomes" id="UP000606786">
    <property type="component" value="Unassembled WGS sequence"/>
</dbReference>
<dbReference type="Pfam" id="PF00046">
    <property type="entry name" value="Homeodomain"/>
    <property type="match status" value="1"/>
</dbReference>
<dbReference type="PROSITE" id="PS00027">
    <property type="entry name" value="HOMEOBOX_1"/>
    <property type="match status" value="1"/>
</dbReference>
<evidence type="ECO:0000256" key="6">
    <source>
        <dbReference type="RuleBase" id="RU000682"/>
    </source>
</evidence>
<keyword evidence="10" id="KW-1185">Reference proteome</keyword>
<dbReference type="PROSITE" id="PS50071">
    <property type="entry name" value="HOMEOBOX_2"/>
    <property type="match status" value="1"/>
</dbReference>